<name>A0A093UL80_TALMA</name>
<proteinExistence type="predicted"/>
<dbReference type="GO" id="GO:0005975">
    <property type="term" value="P:carbohydrate metabolic process"/>
    <property type="evidence" value="ECO:0007669"/>
    <property type="project" value="InterPro"/>
</dbReference>
<sequence>MALFSVLTIFPLIFAGITLAGRGQNVVYWGQGANVTRLSTYCNPIAGVDMVILSFLSTFGNGQTIPSGNVGPSCYISSIGEPYSCKQLALDIQTCQHNGIPVIISLGGGSGSYSLQSEPEAELIGQNLWEAYGNTNGTGDSHFTLLEIDHGQKVIRHYDSLAEPTTINGTKKTRVATLVEASSALKVVEAFSNDLVG</sequence>
<accession>A0A093UL80</accession>
<dbReference type="EMBL" id="JPOX01000144">
    <property type="protein sequence ID" value="KFX40705.1"/>
    <property type="molecule type" value="Genomic_DNA"/>
</dbReference>
<organism evidence="5">
    <name type="scientific">Talaromyces marneffei PM1</name>
    <dbReference type="NCBI Taxonomy" id="1077442"/>
    <lineage>
        <taxon>Eukaryota</taxon>
        <taxon>Fungi</taxon>
        <taxon>Dikarya</taxon>
        <taxon>Ascomycota</taxon>
        <taxon>Pezizomycotina</taxon>
        <taxon>Eurotiomycetes</taxon>
        <taxon>Eurotiomycetidae</taxon>
        <taxon>Eurotiales</taxon>
        <taxon>Trichocomaceae</taxon>
        <taxon>Talaromyces</taxon>
        <taxon>Talaromyces sect. Talaromyces</taxon>
    </lineage>
</organism>
<dbReference type="Gene3D" id="3.20.20.80">
    <property type="entry name" value="Glycosidases"/>
    <property type="match status" value="1"/>
</dbReference>
<dbReference type="GO" id="GO:0005576">
    <property type="term" value="C:extracellular region"/>
    <property type="evidence" value="ECO:0007669"/>
    <property type="project" value="TreeGrafter"/>
</dbReference>
<reference evidence="5" key="2">
    <citation type="journal article" date="2014" name="PLoS Genet.">
        <title>Signature gene expression reveals novel clues to the molecular mechanisms of dimorphic transition in Penicillium marneffei.</title>
        <authorList>
            <person name="Yang E."/>
            <person name="Wang G."/>
            <person name="Cai J."/>
            <person name="Woo P.C."/>
            <person name="Lau S.K."/>
            <person name="Yuen K.-Y."/>
            <person name="Chow W.-N."/>
            <person name="Lin X."/>
        </authorList>
    </citation>
    <scope>NUCLEOTIDE SEQUENCE</scope>
    <source>
        <strain evidence="5">PM1</strain>
    </source>
</reference>
<dbReference type="InterPro" id="IPR050542">
    <property type="entry name" value="Glycosyl_Hydrlase18_Chitinase"/>
</dbReference>
<comment type="caution">
    <text evidence="5">The sequence shown here is derived from an EMBL/GenBank/DDBJ whole genome shotgun (WGS) entry which is preliminary data.</text>
</comment>
<dbReference type="AlphaFoldDB" id="A0A093UL80"/>
<reference key="1">
    <citation type="journal article" date="2014" name="PLoS Genet.">
        <title>Signature Gene Expression Reveals Novel Clues to the Molecular Mechanisms of Dimorphic Transition in Penicillium marneffei.</title>
        <authorList>
            <person name="Yang E."/>
            <person name="Wang G."/>
            <person name="Cai J."/>
            <person name="Woo P.C."/>
            <person name="Lau S.K."/>
            <person name="Yuen K.-Y."/>
            <person name="Chow W.-N."/>
            <person name="Lin X."/>
        </authorList>
    </citation>
    <scope>NUCLEOTIDE SEQUENCE [LARGE SCALE GENOMIC DNA]</scope>
    <source>
        <strain>PM1</strain>
    </source>
</reference>
<dbReference type="InterPro" id="IPR001223">
    <property type="entry name" value="Glyco_hydro18_cat"/>
</dbReference>
<dbReference type="GO" id="GO:0004568">
    <property type="term" value="F:chitinase activity"/>
    <property type="evidence" value="ECO:0007669"/>
    <property type="project" value="TreeGrafter"/>
</dbReference>
<feature type="chain" id="PRO_5001888648" evidence="3">
    <location>
        <begin position="24"/>
        <end position="197"/>
    </location>
</feature>
<feature type="signal peptide" evidence="3">
    <location>
        <begin position="1"/>
        <end position="23"/>
    </location>
</feature>
<dbReference type="PANTHER" id="PTHR45708:SF49">
    <property type="entry name" value="ENDOCHITINASE"/>
    <property type="match status" value="1"/>
</dbReference>
<keyword evidence="2" id="KW-0326">Glycosidase</keyword>
<gene>
    <name evidence="5" type="ORF">GQ26_1440010</name>
</gene>
<keyword evidence="1" id="KW-0378">Hydrolase</keyword>
<evidence type="ECO:0000256" key="1">
    <source>
        <dbReference type="ARBA" id="ARBA00022801"/>
    </source>
</evidence>
<evidence type="ECO:0000256" key="3">
    <source>
        <dbReference type="SAM" id="SignalP"/>
    </source>
</evidence>
<evidence type="ECO:0000313" key="5">
    <source>
        <dbReference type="EMBL" id="KFX40705.1"/>
    </source>
</evidence>
<feature type="domain" description="GH18" evidence="4">
    <location>
        <begin position="23"/>
        <end position="197"/>
    </location>
</feature>
<protein>
    <submittedName>
        <fullName evidence="5">Acidic endochitinase SE2</fullName>
    </submittedName>
</protein>
<dbReference type="PROSITE" id="PS51910">
    <property type="entry name" value="GH18_2"/>
    <property type="match status" value="1"/>
</dbReference>
<dbReference type="SUPFAM" id="SSF51445">
    <property type="entry name" value="(Trans)glycosidases"/>
    <property type="match status" value="1"/>
</dbReference>
<dbReference type="InterPro" id="IPR017853">
    <property type="entry name" value="GH"/>
</dbReference>
<dbReference type="PANTHER" id="PTHR45708">
    <property type="entry name" value="ENDOCHITINASE"/>
    <property type="match status" value="1"/>
</dbReference>
<dbReference type="HOGENOM" id="CLU_1385000_0_0_1"/>
<evidence type="ECO:0000259" key="4">
    <source>
        <dbReference type="PROSITE" id="PS51910"/>
    </source>
</evidence>
<keyword evidence="3" id="KW-0732">Signal</keyword>
<evidence type="ECO:0000256" key="2">
    <source>
        <dbReference type="ARBA" id="ARBA00023295"/>
    </source>
</evidence>